<dbReference type="FunCoup" id="A0A1Y1L2Q8">
    <property type="interactions" value="1379"/>
</dbReference>
<evidence type="ECO:0000259" key="11">
    <source>
        <dbReference type="Pfam" id="PF03908"/>
    </source>
</evidence>
<dbReference type="PANTHER" id="PTHR12825:SF0">
    <property type="entry name" value="VESICLE TRANSPORT PROTEIN SEC20"/>
    <property type="match status" value="1"/>
</dbReference>
<dbReference type="GO" id="GO:0005484">
    <property type="term" value="F:SNAP receptor activity"/>
    <property type="evidence" value="ECO:0007669"/>
    <property type="project" value="InterPro"/>
</dbReference>
<organism evidence="12">
    <name type="scientific">Photinus pyralis</name>
    <name type="common">Common eastern firefly</name>
    <name type="synonym">Lampyris pyralis</name>
    <dbReference type="NCBI Taxonomy" id="7054"/>
    <lineage>
        <taxon>Eukaryota</taxon>
        <taxon>Metazoa</taxon>
        <taxon>Ecdysozoa</taxon>
        <taxon>Arthropoda</taxon>
        <taxon>Hexapoda</taxon>
        <taxon>Insecta</taxon>
        <taxon>Pterygota</taxon>
        <taxon>Neoptera</taxon>
        <taxon>Endopterygota</taxon>
        <taxon>Coleoptera</taxon>
        <taxon>Polyphaga</taxon>
        <taxon>Elateriformia</taxon>
        <taxon>Elateroidea</taxon>
        <taxon>Lampyridae</taxon>
        <taxon>Lampyrinae</taxon>
        <taxon>Photinus</taxon>
    </lineage>
</organism>
<evidence type="ECO:0000256" key="1">
    <source>
        <dbReference type="ARBA" id="ARBA00004163"/>
    </source>
</evidence>
<gene>
    <name evidence="13" type="ORF">PPYR_13883</name>
</gene>
<keyword evidence="5" id="KW-0931">ER-Golgi transport</keyword>
<dbReference type="PANTHER" id="PTHR12825">
    <property type="entry name" value="BNIP1-RELATED"/>
    <property type="match status" value="1"/>
</dbReference>
<accession>A0A1Y1L2Q8</accession>
<keyword evidence="8 10" id="KW-0472">Membrane</keyword>
<name>A0A1Y1L2Q8_PHOPY</name>
<reference evidence="13" key="3">
    <citation type="submission" date="2019-08" db="EMBL/GenBank/DDBJ databases">
        <authorList>
            <consortium name="Photinus pyralis genome working group"/>
            <person name="Fallon T.R."/>
            <person name="Sander Lower S.E."/>
            <person name="Weng J.-K."/>
        </authorList>
    </citation>
    <scope>NUCLEOTIDE SEQUENCE</scope>
    <source>
        <strain evidence="13">1611_PpyrPB1</strain>
        <tissue evidence="13">Whole body</tissue>
    </source>
</reference>
<dbReference type="InParanoid" id="A0A1Y1L2Q8"/>
<evidence type="ECO:0000256" key="3">
    <source>
        <dbReference type="ARBA" id="ARBA00022692"/>
    </source>
</evidence>
<dbReference type="EMBL" id="VVIM01000009">
    <property type="protein sequence ID" value="KAB0794263.1"/>
    <property type="molecule type" value="Genomic_DNA"/>
</dbReference>
<evidence type="ECO:0000256" key="4">
    <source>
        <dbReference type="ARBA" id="ARBA00022824"/>
    </source>
</evidence>
<evidence type="ECO:0000256" key="5">
    <source>
        <dbReference type="ARBA" id="ARBA00022892"/>
    </source>
</evidence>
<dbReference type="AlphaFoldDB" id="A0A1Y1L2Q8"/>
<evidence type="ECO:0000256" key="9">
    <source>
        <dbReference type="ARBA" id="ARBA00037934"/>
    </source>
</evidence>
<dbReference type="GO" id="GO:0005789">
    <property type="term" value="C:endoplasmic reticulum membrane"/>
    <property type="evidence" value="ECO:0007669"/>
    <property type="project" value="UniProtKB-SubCell"/>
</dbReference>
<evidence type="ECO:0000313" key="14">
    <source>
        <dbReference type="Proteomes" id="UP000327044"/>
    </source>
</evidence>
<keyword evidence="3 10" id="KW-0812">Transmembrane</keyword>
<dbReference type="GO" id="GO:0006890">
    <property type="term" value="P:retrograde vesicle-mediated transport, Golgi to endoplasmic reticulum"/>
    <property type="evidence" value="ECO:0007669"/>
    <property type="project" value="InterPro"/>
</dbReference>
<keyword evidence="7" id="KW-0175">Coiled coil</keyword>
<keyword evidence="4" id="KW-0256">Endoplasmic reticulum</keyword>
<sequence length="232" mass="26395">MDVKSMHQMDTSQYALNTLRQDIVEHHLQLKATIQDINMCTGPLLELQNLNSLGRSKISAIRKYIDKFGDMAKESKEKELLKEVVLQREQLASSMDAFKKANIKAMLALERGAKEELLLPKDPETRLKHRQKRDKQNLVKANSSITDQLLTISRQLAETTQRSADTLDTLVSSSDSVVGTQEELKVTSSVIGQSGKLLAKYGRREFTDKILMFFAFTFFVACVIYIVHKRLF</sequence>
<feature type="domain" description="Sec20 C-terminal" evidence="11">
    <location>
        <begin position="142"/>
        <end position="231"/>
    </location>
</feature>
<protein>
    <recommendedName>
        <fullName evidence="11">Sec20 C-terminal domain-containing protein</fullName>
    </recommendedName>
</protein>
<proteinExistence type="inferred from homology"/>
<dbReference type="InterPro" id="IPR005606">
    <property type="entry name" value="Sec20"/>
</dbReference>
<reference evidence="12" key="1">
    <citation type="journal article" date="2016" name="Sci. Rep.">
        <title>Molecular characterization of firefly nuptial gifts: a multi-omics approach sheds light on postcopulatory sexual selection.</title>
        <authorList>
            <person name="Al-Wathiqui N."/>
            <person name="Fallon T.R."/>
            <person name="South A."/>
            <person name="Weng J.K."/>
            <person name="Lewis S.M."/>
        </authorList>
    </citation>
    <scope>NUCLEOTIDE SEQUENCE</scope>
</reference>
<evidence type="ECO:0000313" key="13">
    <source>
        <dbReference type="EMBL" id="KAB0794263.1"/>
    </source>
</evidence>
<comment type="subcellular location">
    <subcellularLocation>
        <location evidence="1">Endoplasmic reticulum membrane</location>
        <topology evidence="1">Single-pass type IV membrane protein</topology>
    </subcellularLocation>
</comment>
<evidence type="ECO:0000256" key="6">
    <source>
        <dbReference type="ARBA" id="ARBA00022989"/>
    </source>
</evidence>
<evidence type="ECO:0000256" key="10">
    <source>
        <dbReference type="SAM" id="Phobius"/>
    </source>
</evidence>
<dbReference type="InterPro" id="IPR056173">
    <property type="entry name" value="Sec20_C"/>
</dbReference>
<dbReference type="CDD" id="cd15865">
    <property type="entry name" value="SNARE_SEC20"/>
    <property type="match status" value="1"/>
</dbReference>
<dbReference type="EMBL" id="GEZM01066326">
    <property type="protein sequence ID" value="JAV67962.1"/>
    <property type="molecule type" value="Transcribed_RNA"/>
</dbReference>
<dbReference type="Proteomes" id="UP000327044">
    <property type="component" value="Unassembled WGS sequence"/>
</dbReference>
<dbReference type="Pfam" id="PF03908">
    <property type="entry name" value="Sec20"/>
    <property type="match status" value="1"/>
</dbReference>
<keyword evidence="14" id="KW-1185">Reference proteome</keyword>
<feature type="transmembrane region" description="Helical" evidence="10">
    <location>
        <begin position="210"/>
        <end position="228"/>
    </location>
</feature>
<evidence type="ECO:0000256" key="2">
    <source>
        <dbReference type="ARBA" id="ARBA00022448"/>
    </source>
</evidence>
<evidence type="ECO:0000256" key="8">
    <source>
        <dbReference type="ARBA" id="ARBA00023136"/>
    </source>
</evidence>
<dbReference type="GO" id="GO:0031201">
    <property type="term" value="C:SNARE complex"/>
    <property type="evidence" value="ECO:0007669"/>
    <property type="project" value="TreeGrafter"/>
</dbReference>
<keyword evidence="2" id="KW-0813">Transport</keyword>
<keyword evidence="6 10" id="KW-1133">Transmembrane helix</keyword>
<comment type="similarity">
    <text evidence="9">Belongs to the SEC20 family.</text>
</comment>
<reference evidence="13 14" key="2">
    <citation type="journal article" date="2018" name="Elife">
        <title>Firefly genomes illuminate parallel origins of bioluminescence in beetles.</title>
        <authorList>
            <person name="Fallon T.R."/>
            <person name="Lower S.E."/>
            <person name="Chang C.H."/>
            <person name="Bessho-Uehara M."/>
            <person name="Martin G.J."/>
            <person name="Bewick A.J."/>
            <person name="Behringer M."/>
            <person name="Debat H.J."/>
            <person name="Wong I."/>
            <person name="Day J.C."/>
            <person name="Suvorov A."/>
            <person name="Silva C.J."/>
            <person name="Stanger-Hall K.F."/>
            <person name="Hall D.W."/>
            <person name="Schmitz R.J."/>
            <person name="Nelson D.R."/>
            <person name="Lewis S.M."/>
            <person name="Shigenobu S."/>
            <person name="Bybee S.M."/>
            <person name="Larracuente A.M."/>
            <person name="Oba Y."/>
            <person name="Weng J.K."/>
        </authorList>
    </citation>
    <scope>NUCLEOTIDE SEQUENCE [LARGE SCALE GENOMIC DNA]</scope>
    <source>
        <strain evidence="13">1611_PpyrPB1</strain>
        <tissue evidence="13">Whole body</tissue>
    </source>
</reference>
<evidence type="ECO:0000313" key="12">
    <source>
        <dbReference type="EMBL" id="JAV67962.1"/>
    </source>
</evidence>
<evidence type="ECO:0000256" key="7">
    <source>
        <dbReference type="ARBA" id="ARBA00023054"/>
    </source>
</evidence>